<evidence type="ECO:0000256" key="4">
    <source>
        <dbReference type="SAM" id="Phobius"/>
    </source>
</evidence>
<evidence type="ECO:0000256" key="3">
    <source>
        <dbReference type="SAM" id="Coils"/>
    </source>
</evidence>
<dbReference type="Pfam" id="PF25963">
    <property type="entry name" value="Beta-barrel_AAEA"/>
    <property type="match status" value="1"/>
</dbReference>
<dbReference type="AlphaFoldDB" id="A0A5J6QNB7"/>
<accession>A0A5J6QNB7</accession>
<dbReference type="PANTHER" id="PTHR30386">
    <property type="entry name" value="MEMBRANE FUSION SUBUNIT OF EMRAB-TOLC MULTIDRUG EFFLUX PUMP"/>
    <property type="match status" value="1"/>
</dbReference>
<dbReference type="Pfam" id="PF25917">
    <property type="entry name" value="BSH_RND"/>
    <property type="match status" value="1"/>
</dbReference>
<dbReference type="InterPro" id="IPR050739">
    <property type="entry name" value="MFP"/>
</dbReference>
<protein>
    <submittedName>
        <fullName evidence="7">HlyD family secretion protein</fullName>
    </submittedName>
</protein>
<keyword evidence="8" id="KW-1185">Reference proteome</keyword>
<dbReference type="KEGG" id="plal:FXN65_14940"/>
<dbReference type="GO" id="GO:0030313">
    <property type="term" value="C:cell envelope"/>
    <property type="evidence" value="ECO:0007669"/>
    <property type="project" value="UniProtKB-SubCell"/>
</dbReference>
<feature type="domain" description="Multidrug resistance protein MdtA-like barrel-sandwich hybrid" evidence="5">
    <location>
        <begin position="60"/>
        <end position="249"/>
    </location>
</feature>
<feature type="domain" description="p-hydroxybenzoic acid efflux pump subunit AaeA-like beta-barrel" evidence="6">
    <location>
        <begin position="253"/>
        <end position="344"/>
    </location>
</feature>
<organism evidence="7 8">
    <name type="scientific">Metapseudomonas lalkuanensis</name>
    <dbReference type="NCBI Taxonomy" id="2604832"/>
    <lineage>
        <taxon>Bacteria</taxon>
        <taxon>Pseudomonadati</taxon>
        <taxon>Pseudomonadota</taxon>
        <taxon>Gammaproteobacteria</taxon>
        <taxon>Pseudomonadales</taxon>
        <taxon>Pseudomonadaceae</taxon>
        <taxon>Metapseudomonas</taxon>
    </lineage>
</organism>
<evidence type="ECO:0000256" key="1">
    <source>
        <dbReference type="ARBA" id="ARBA00004196"/>
    </source>
</evidence>
<dbReference type="Proteomes" id="UP000327179">
    <property type="component" value="Chromosome"/>
</dbReference>
<dbReference type="RefSeq" id="WP_151133934.1">
    <property type="nucleotide sequence ID" value="NZ_CP043311.1"/>
</dbReference>
<proteinExistence type="inferred from homology"/>
<evidence type="ECO:0000313" key="7">
    <source>
        <dbReference type="EMBL" id="QEY63285.1"/>
    </source>
</evidence>
<gene>
    <name evidence="7" type="ORF">FXN65_14940</name>
</gene>
<dbReference type="Gene3D" id="2.40.30.170">
    <property type="match status" value="1"/>
</dbReference>
<dbReference type="GO" id="GO:0055085">
    <property type="term" value="P:transmembrane transport"/>
    <property type="evidence" value="ECO:0007669"/>
    <property type="project" value="InterPro"/>
</dbReference>
<dbReference type="Gene3D" id="1.10.287.470">
    <property type="entry name" value="Helix hairpin bin"/>
    <property type="match status" value="1"/>
</dbReference>
<reference evidence="7 8" key="1">
    <citation type="submission" date="2019-08" db="EMBL/GenBank/DDBJ databases">
        <title>Whole-genome Sequencing of e-waste polymer degrading bacterium Pseudomonas sp. strain PE08.</title>
        <authorList>
            <person name="Kirdat K."/>
            <person name="Debbarma P."/>
            <person name="Narawade N."/>
            <person name="Suyal D."/>
            <person name="Thorat V."/>
            <person name="Shouche Y."/>
            <person name="Goel R."/>
            <person name="Yadav A."/>
        </authorList>
    </citation>
    <scope>NUCLEOTIDE SEQUENCE [LARGE SCALE GENOMIC DNA]</scope>
    <source>
        <strain evidence="7 8">PE08</strain>
    </source>
</reference>
<name>A0A5J6QNB7_9GAMM</name>
<dbReference type="InterPro" id="IPR058625">
    <property type="entry name" value="MdtA-like_BSH"/>
</dbReference>
<comment type="similarity">
    <text evidence="2">Belongs to the membrane fusion protein (MFP) (TC 8.A.1) family.</text>
</comment>
<keyword evidence="3" id="KW-0175">Coiled coil</keyword>
<feature type="coiled-coil region" evidence="3">
    <location>
        <begin position="100"/>
        <end position="134"/>
    </location>
</feature>
<dbReference type="SUPFAM" id="SSF111369">
    <property type="entry name" value="HlyD-like secretion proteins"/>
    <property type="match status" value="2"/>
</dbReference>
<dbReference type="EMBL" id="CP043311">
    <property type="protein sequence ID" value="QEY63285.1"/>
    <property type="molecule type" value="Genomic_DNA"/>
</dbReference>
<sequence length="357" mass="39051">MNTQTVIDPEQAMESAPSSRLKRLLLMGGVPLLAAVLGLLAYLHGGRFVETDNAYAKADKVPISADVSGTITEVQVRENDRVDAGQVLFRIDPASFRIAVDRAEARLAQVRTDLAALKANYQEKSSELALARTRHAFAERDLQRQANLAQKGYLSPARLDESRQATQVAAQEIDAREHDLKRIAENLGGSPELPIERHPSYLGAQAELEQARLDLQRSEVRASLPGSISKVPQPGQYISAGNTAMTLVVDDNLWVEANFPEKDLTYVRPGQAVDVRFDIYPDNLWHGEVDSLSPATGSEFSVLPAQNATGNWVKVAQRVPVRIHLQPDAKLPPLRAGLSAVVEIDTGHRRSLASLLP</sequence>
<keyword evidence="4" id="KW-0472">Membrane</keyword>
<feature type="transmembrane region" description="Helical" evidence="4">
    <location>
        <begin position="24"/>
        <end position="43"/>
    </location>
</feature>
<dbReference type="Gene3D" id="2.40.50.100">
    <property type="match status" value="1"/>
</dbReference>
<dbReference type="InterPro" id="IPR058634">
    <property type="entry name" value="AaeA-lik-b-barrel"/>
</dbReference>
<dbReference type="PANTHER" id="PTHR30386:SF19">
    <property type="entry name" value="MULTIDRUG EXPORT PROTEIN EMRA-RELATED"/>
    <property type="match status" value="1"/>
</dbReference>
<evidence type="ECO:0000259" key="6">
    <source>
        <dbReference type="Pfam" id="PF25963"/>
    </source>
</evidence>
<evidence type="ECO:0000259" key="5">
    <source>
        <dbReference type="Pfam" id="PF25917"/>
    </source>
</evidence>
<evidence type="ECO:0000256" key="2">
    <source>
        <dbReference type="ARBA" id="ARBA00009477"/>
    </source>
</evidence>
<keyword evidence="4" id="KW-1133">Transmembrane helix</keyword>
<keyword evidence="4" id="KW-0812">Transmembrane</keyword>
<evidence type="ECO:0000313" key="8">
    <source>
        <dbReference type="Proteomes" id="UP000327179"/>
    </source>
</evidence>
<comment type="subcellular location">
    <subcellularLocation>
        <location evidence="1">Cell envelope</location>
    </subcellularLocation>
</comment>